<evidence type="ECO:0000313" key="3">
    <source>
        <dbReference type="Proteomes" id="UP001306508"/>
    </source>
</evidence>
<dbReference type="Proteomes" id="UP001306508">
    <property type="component" value="Unassembled WGS sequence"/>
</dbReference>
<proteinExistence type="predicted"/>
<dbReference type="AlphaFoldDB" id="A0AAN7WQ44"/>
<dbReference type="EMBL" id="JAWIZZ010000012">
    <property type="protein sequence ID" value="KAK5782133.1"/>
    <property type="molecule type" value="Genomic_DNA"/>
</dbReference>
<protein>
    <submittedName>
        <fullName evidence="2">Uncharacterized protein</fullName>
    </submittedName>
</protein>
<keyword evidence="3" id="KW-1185">Reference proteome</keyword>
<gene>
    <name evidence="2" type="ORF">RI543_000391</name>
</gene>
<comment type="caution">
    <text evidence="2">The sequence shown here is derived from an EMBL/GenBank/DDBJ whole genome shotgun (WGS) entry which is preliminary data.</text>
</comment>
<keyword evidence="1" id="KW-1133">Transmembrane helix</keyword>
<organism evidence="2 3">
    <name type="scientific">Arxiozyma heterogenica</name>
    <dbReference type="NCBI Taxonomy" id="278026"/>
    <lineage>
        <taxon>Eukaryota</taxon>
        <taxon>Fungi</taxon>
        <taxon>Dikarya</taxon>
        <taxon>Ascomycota</taxon>
        <taxon>Saccharomycotina</taxon>
        <taxon>Saccharomycetes</taxon>
        <taxon>Saccharomycetales</taxon>
        <taxon>Saccharomycetaceae</taxon>
        <taxon>Arxiozyma</taxon>
    </lineage>
</organism>
<keyword evidence="1" id="KW-0472">Membrane</keyword>
<feature type="transmembrane region" description="Helical" evidence="1">
    <location>
        <begin position="25"/>
        <end position="46"/>
    </location>
</feature>
<reference evidence="3" key="1">
    <citation type="submission" date="2023-07" db="EMBL/GenBank/DDBJ databases">
        <title>A draft genome of Kazachstania heterogenica Y-27499.</title>
        <authorList>
            <person name="Donic C."/>
            <person name="Kralova J.S."/>
            <person name="Fidel L."/>
            <person name="Ben-Dor S."/>
            <person name="Jung S."/>
        </authorList>
    </citation>
    <scope>NUCLEOTIDE SEQUENCE [LARGE SCALE GENOMIC DNA]</scope>
    <source>
        <strain evidence="3">Y27499</strain>
    </source>
</reference>
<name>A0AAN7WQ44_9SACH</name>
<evidence type="ECO:0000256" key="1">
    <source>
        <dbReference type="SAM" id="Phobius"/>
    </source>
</evidence>
<accession>A0AAN7WQ44</accession>
<evidence type="ECO:0000313" key="2">
    <source>
        <dbReference type="EMBL" id="KAK5782133.1"/>
    </source>
</evidence>
<keyword evidence="1" id="KW-0812">Transmembrane</keyword>
<sequence>MFPVVAVFSLEDLDLSETAEENDDSIVLVFQLLALDASAFVVLLMLSFEYFEIELYDLDDFVETTEEFQ</sequence>